<evidence type="ECO:0000313" key="3">
    <source>
        <dbReference type="Proteomes" id="UP000028980"/>
    </source>
</evidence>
<comment type="caution">
    <text evidence="2">The sequence shown here is derived from an EMBL/GenBank/DDBJ whole genome shotgun (WGS) entry which is preliminary data.</text>
</comment>
<feature type="domain" description="Thiamine pyrophosphate enzyme N-terminal TPP-binding" evidence="1">
    <location>
        <begin position="21"/>
        <end position="129"/>
    </location>
</feature>
<dbReference type="PANTHER" id="PTHR42916">
    <property type="entry name" value="2-SUCCINYL-5-ENOLPYRUVYL-6-HYDROXY-3-CYCLOHEXENE-1-CARBOXYLATE SYNTHASE"/>
    <property type="match status" value="1"/>
</dbReference>
<dbReference type="PANTHER" id="PTHR42916:SF1">
    <property type="entry name" value="PROTEIN PHYLLO, CHLOROPLASTIC"/>
    <property type="match status" value="1"/>
</dbReference>
<reference evidence="2 3" key="1">
    <citation type="journal article" date="2014" name="Genome Announc.">
        <title>Draft Genome Sequences of Marine Flavobacterium Nonlabens Strains NR17, NR24, NR27, NR32, NR33, and Ara13.</title>
        <authorList>
            <person name="Nakanishi M."/>
            <person name="Meirelles P."/>
            <person name="Suzuki R."/>
            <person name="Takatani N."/>
            <person name="Mino S."/>
            <person name="Suda W."/>
            <person name="Oshima K."/>
            <person name="Hattori M."/>
            <person name="Ohkuma M."/>
            <person name="Hosokawa M."/>
            <person name="Miyashita K."/>
            <person name="Thompson F.L."/>
            <person name="Niwa A."/>
            <person name="Sawabe T."/>
            <person name="Sawabe T."/>
        </authorList>
    </citation>
    <scope>NUCLEOTIDE SEQUENCE [LARGE SCALE GENOMIC DNA]</scope>
    <source>
        <strain evidence="3">JCM19296</strain>
    </source>
</reference>
<dbReference type="Gene3D" id="3.40.50.970">
    <property type="match status" value="1"/>
</dbReference>
<evidence type="ECO:0000313" key="2">
    <source>
        <dbReference type="EMBL" id="GAK77184.1"/>
    </source>
</evidence>
<dbReference type="Proteomes" id="UP000028980">
    <property type="component" value="Unassembled WGS sequence"/>
</dbReference>
<dbReference type="InterPro" id="IPR029061">
    <property type="entry name" value="THDP-binding"/>
</dbReference>
<gene>
    <name evidence="2" type="ORF">JCM19296_2789</name>
</gene>
<dbReference type="EC" id="2.2.1.9" evidence="2"/>
<dbReference type="SUPFAM" id="SSF52518">
    <property type="entry name" value="Thiamin diphosphate-binding fold (THDP-binding)"/>
    <property type="match status" value="1"/>
</dbReference>
<dbReference type="CDD" id="cd07037">
    <property type="entry name" value="TPP_PYR_MenD"/>
    <property type="match status" value="1"/>
</dbReference>
<dbReference type="EMBL" id="BBLG01000007">
    <property type="protein sequence ID" value="GAK77184.1"/>
    <property type="molecule type" value="Genomic_DNA"/>
</dbReference>
<dbReference type="InterPro" id="IPR012001">
    <property type="entry name" value="Thiamin_PyroP_enz_TPP-bd_dom"/>
</dbReference>
<accession>A0A081DE38</accession>
<protein>
    <submittedName>
        <fullName evidence="2">2-succinyl-5-enolpyruvyl-6-hydroxy-3-cyclohexene-1-carboxylic-acid synthase</fullName>
        <ecNumber evidence="2">2.2.1.9</ecNumber>
    </submittedName>
</protein>
<dbReference type="GO" id="GO:0070204">
    <property type="term" value="F:2-succinyl-5-enolpyruvyl-6-hydroxy-3-cyclohexene-1-carboxylic-acid synthase activity"/>
    <property type="evidence" value="ECO:0007669"/>
    <property type="project" value="UniProtKB-EC"/>
</dbReference>
<evidence type="ECO:0000259" key="1">
    <source>
        <dbReference type="Pfam" id="PF02776"/>
    </source>
</evidence>
<proteinExistence type="predicted"/>
<name>A0A081DE38_NONUL</name>
<dbReference type="Pfam" id="PF02776">
    <property type="entry name" value="TPP_enzyme_N"/>
    <property type="match status" value="1"/>
</dbReference>
<organism evidence="2 3">
    <name type="scientific">Nonlabens ulvanivorans</name>
    <name type="common">Persicivirga ulvanivorans</name>
    <dbReference type="NCBI Taxonomy" id="906888"/>
    <lineage>
        <taxon>Bacteria</taxon>
        <taxon>Pseudomonadati</taxon>
        <taxon>Bacteroidota</taxon>
        <taxon>Flavobacteriia</taxon>
        <taxon>Flavobacteriales</taxon>
        <taxon>Flavobacteriaceae</taxon>
        <taxon>Nonlabens</taxon>
    </lineage>
</organism>
<keyword evidence="2" id="KW-0808">Transferase</keyword>
<dbReference type="GO" id="GO:0030976">
    <property type="term" value="F:thiamine pyrophosphate binding"/>
    <property type="evidence" value="ECO:0007669"/>
    <property type="project" value="InterPro"/>
</dbReference>
<dbReference type="AlphaFoldDB" id="A0A081DE38"/>
<sequence>MKIVEACFTFAIMLSDILHAQQVLLLFKKRGVQHIVISPGSRNAPLTISFTNDSFFKCYSIVDERCASHFAMGIAQQLKQPVAVVCTSGSALLNYYPAVTEAFYSEIPLIVLSADRPPHKIDIGDGQTIRQQHVYANHILYDTHLEMINSLDDQEAMATNERLINKAINVAITNHGPVHINVPLKNRSTIR</sequence>